<gene>
    <name evidence="2" type="ORF">HHI36_019751</name>
</gene>
<keyword evidence="1" id="KW-0812">Transmembrane</keyword>
<evidence type="ECO:0000313" key="3">
    <source>
        <dbReference type="Proteomes" id="UP001516400"/>
    </source>
</evidence>
<accession>A0ABD2N9S5</accession>
<keyword evidence="3" id="KW-1185">Reference proteome</keyword>
<evidence type="ECO:0000313" key="2">
    <source>
        <dbReference type="EMBL" id="KAL3274976.1"/>
    </source>
</evidence>
<reference evidence="2 3" key="1">
    <citation type="journal article" date="2021" name="BMC Biol.">
        <title>Horizontally acquired antibacterial genes associated with adaptive radiation of ladybird beetles.</title>
        <authorList>
            <person name="Li H.S."/>
            <person name="Tang X.F."/>
            <person name="Huang Y.H."/>
            <person name="Xu Z.Y."/>
            <person name="Chen M.L."/>
            <person name="Du X.Y."/>
            <person name="Qiu B.Y."/>
            <person name="Chen P.T."/>
            <person name="Zhang W."/>
            <person name="Slipinski A."/>
            <person name="Escalona H.E."/>
            <person name="Waterhouse R.M."/>
            <person name="Zwick A."/>
            <person name="Pang H."/>
        </authorList>
    </citation>
    <scope>NUCLEOTIDE SEQUENCE [LARGE SCALE GENOMIC DNA]</scope>
    <source>
        <strain evidence="2">SYSU2018</strain>
    </source>
</reference>
<name>A0ABD2N9S5_9CUCU</name>
<dbReference type="Proteomes" id="UP001516400">
    <property type="component" value="Unassembled WGS sequence"/>
</dbReference>
<dbReference type="EMBL" id="JABFTP020000083">
    <property type="protein sequence ID" value="KAL3274976.1"/>
    <property type="molecule type" value="Genomic_DNA"/>
</dbReference>
<protein>
    <recommendedName>
        <fullName evidence="4">ABC transmembrane type-1 domain-containing protein</fullName>
    </recommendedName>
</protein>
<keyword evidence="1" id="KW-0472">Membrane</keyword>
<keyword evidence="1" id="KW-1133">Transmembrane helix</keyword>
<organism evidence="2 3">
    <name type="scientific">Cryptolaemus montrouzieri</name>
    <dbReference type="NCBI Taxonomy" id="559131"/>
    <lineage>
        <taxon>Eukaryota</taxon>
        <taxon>Metazoa</taxon>
        <taxon>Ecdysozoa</taxon>
        <taxon>Arthropoda</taxon>
        <taxon>Hexapoda</taxon>
        <taxon>Insecta</taxon>
        <taxon>Pterygota</taxon>
        <taxon>Neoptera</taxon>
        <taxon>Endopterygota</taxon>
        <taxon>Coleoptera</taxon>
        <taxon>Polyphaga</taxon>
        <taxon>Cucujiformia</taxon>
        <taxon>Coccinelloidea</taxon>
        <taxon>Coccinellidae</taxon>
        <taxon>Scymninae</taxon>
        <taxon>Scymnini</taxon>
        <taxon>Cryptolaemus</taxon>
    </lineage>
</organism>
<comment type="caution">
    <text evidence="2">The sequence shown here is derived from an EMBL/GenBank/DDBJ whole genome shotgun (WGS) entry which is preliminary data.</text>
</comment>
<evidence type="ECO:0008006" key="4">
    <source>
        <dbReference type="Google" id="ProtNLM"/>
    </source>
</evidence>
<proteinExistence type="predicted"/>
<feature type="transmembrane region" description="Helical" evidence="1">
    <location>
        <begin position="12"/>
        <end position="34"/>
    </location>
</feature>
<sequence length="115" mass="13046">MFLRCCAGFVELIYYPLFAVFPVVVIGSAQLIVLRIRHLRSMIIRIANSLQTEFMQDELLICMRYHSSVVELVTSMNAATGYALLPLYLIVPILMAIFGSQIVLVRLKETSIQVH</sequence>
<feature type="transmembrane region" description="Helical" evidence="1">
    <location>
        <begin position="82"/>
        <end position="104"/>
    </location>
</feature>
<evidence type="ECO:0000256" key="1">
    <source>
        <dbReference type="SAM" id="Phobius"/>
    </source>
</evidence>
<dbReference type="AlphaFoldDB" id="A0ABD2N9S5"/>